<dbReference type="Pfam" id="PF01248">
    <property type="entry name" value="Ribosomal_L7Ae"/>
    <property type="match status" value="1"/>
</dbReference>
<feature type="domain" description="Ribosomal protein eL8/eL30/eS12/Gadd45" evidence="1">
    <location>
        <begin position="2"/>
        <end position="85"/>
    </location>
</feature>
<dbReference type="Gene3D" id="3.30.1330.30">
    <property type="match status" value="1"/>
</dbReference>
<reference evidence="2 3" key="1">
    <citation type="submission" date="2018-08" db="EMBL/GenBank/DDBJ databases">
        <title>A genome reference for cultivated species of the human gut microbiota.</title>
        <authorList>
            <person name="Zou Y."/>
            <person name="Xue W."/>
            <person name="Luo G."/>
        </authorList>
    </citation>
    <scope>NUCLEOTIDE SEQUENCE [LARGE SCALE GENOMIC DNA]</scope>
    <source>
        <strain evidence="2 3">AM27-32LB</strain>
    </source>
</reference>
<keyword evidence="2" id="KW-0689">Ribosomal protein</keyword>
<dbReference type="InterPro" id="IPR004038">
    <property type="entry name" value="Ribosomal_eL8/eL30/eS12/Gad45"/>
</dbReference>
<proteinExistence type="predicted"/>
<gene>
    <name evidence="2" type="ORF">DW723_12140</name>
</gene>
<accession>A0A414KAS4</accession>
<comment type="caution">
    <text evidence="2">The sequence shown here is derived from an EMBL/GenBank/DDBJ whole genome shotgun (WGS) entry which is preliminary data.</text>
</comment>
<dbReference type="GO" id="GO:0005840">
    <property type="term" value="C:ribosome"/>
    <property type="evidence" value="ECO:0007669"/>
    <property type="project" value="UniProtKB-KW"/>
</dbReference>
<dbReference type="Proteomes" id="UP000283928">
    <property type="component" value="Unassembled WGS sequence"/>
</dbReference>
<evidence type="ECO:0000313" key="3">
    <source>
        <dbReference type="Proteomes" id="UP000283928"/>
    </source>
</evidence>
<sequence>MLGLATKAGKIASGEFSTEKSVKSGKGFLVLVAADASENTKKKFRNMCEFYEVPVYFLADKEELGKFCGKEFRASLAVQDENFAKAMLKELEKMEQ</sequence>
<organism evidence="2 3">
    <name type="scientific">Blautia obeum</name>
    <dbReference type="NCBI Taxonomy" id="40520"/>
    <lineage>
        <taxon>Bacteria</taxon>
        <taxon>Bacillati</taxon>
        <taxon>Bacillota</taxon>
        <taxon>Clostridia</taxon>
        <taxon>Lachnospirales</taxon>
        <taxon>Lachnospiraceae</taxon>
        <taxon>Blautia</taxon>
    </lineage>
</organism>
<evidence type="ECO:0000313" key="2">
    <source>
        <dbReference type="EMBL" id="RHE72557.1"/>
    </source>
</evidence>
<dbReference type="SUPFAM" id="SSF55315">
    <property type="entry name" value="L30e-like"/>
    <property type="match status" value="1"/>
</dbReference>
<evidence type="ECO:0000259" key="1">
    <source>
        <dbReference type="Pfam" id="PF01248"/>
    </source>
</evidence>
<dbReference type="EMBL" id="QSKO01000018">
    <property type="protein sequence ID" value="RHE72557.1"/>
    <property type="molecule type" value="Genomic_DNA"/>
</dbReference>
<dbReference type="AlphaFoldDB" id="A0A414KAS4"/>
<dbReference type="InterPro" id="IPR029064">
    <property type="entry name" value="Ribosomal_eL30-like_sf"/>
</dbReference>
<protein>
    <submittedName>
        <fullName evidence="2">50S ribosomal protein L7ae</fullName>
    </submittedName>
</protein>
<keyword evidence="2" id="KW-0687">Ribonucleoprotein</keyword>
<name>A0A414KAS4_9FIRM</name>